<comment type="subcellular location">
    <subcellularLocation>
        <location evidence="1">Membrane</location>
        <topology evidence="1">Multi-pass membrane protein</topology>
    </subcellularLocation>
</comment>
<evidence type="ECO:0000256" key="2">
    <source>
        <dbReference type="ARBA" id="ARBA00010642"/>
    </source>
</evidence>
<feature type="transmembrane region" description="Helical" evidence="8">
    <location>
        <begin position="386"/>
        <end position="410"/>
    </location>
</feature>
<evidence type="ECO:0000256" key="9">
    <source>
        <dbReference type="SAM" id="SignalP"/>
    </source>
</evidence>
<evidence type="ECO:0000256" key="7">
    <source>
        <dbReference type="SAM" id="MobiDB-lite"/>
    </source>
</evidence>
<evidence type="ECO:0000259" key="10">
    <source>
        <dbReference type="SMART" id="SM01320"/>
    </source>
</evidence>
<feature type="compositionally biased region" description="Low complexity" evidence="7">
    <location>
        <begin position="631"/>
        <end position="642"/>
    </location>
</feature>
<keyword evidence="3 8" id="KW-0812">Transmembrane</keyword>
<feature type="transmembrane region" description="Helical" evidence="8">
    <location>
        <begin position="474"/>
        <end position="494"/>
    </location>
</feature>
<dbReference type="PANTHER" id="PTHR31145">
    <property type="entry name" value="INTEGRAL MEMBRANE PROTEIN (AFU_ORTHOLOGUE AFUA_7G01610)"/>
    <property type="match status" value="1"/>
</dbReference>
<feature type="domain" description="ML-like" evidence="10">
    <location>
        <begin position="23"/>
        <end position="163"/>
    </location>
</feature>
<feature type="transmembrane region" description="Helical" evidence="8">
    <location>
        <begin position="448"/>
        <end position="468"/>
    </location>
</feature>
<comment type="similarity">
    <text evidence="2">Belongs to the transient receptor potential (TRP) ion channel family.</text>
</comment>
<dbReference type="RefSeq" id="XP_056507544.1">
    <property type="nucleotide sequence ID" value="XM_056659251.1"/>
</dbReference>
<feature type="transmembrane region" description="Helical" evidence="8">
    <location>
        <begin position="506"/>
        <end position="527"/>
    </location>
</feature>
<name>A0A9W9ELN7_9EURO</name>
<dbReference type="GO" id="GO:0055085">
    <property type="term" value="P:transmembrane transport"/>
    <property type="evidence" value="ECO:0007669"/>
    <property type="project" value="TreeGrafter"/>
</dbReference>
<organism evidence="11 12">
    <name type="scientific">Penicillium alfredii</name>
    <dbReference type="NCBI Taxonomy" id="1506179"/>
    <lineage>
        <taxon>Eukaryota</taxon>
        <taxon>Fungi</taxon>
        <taxon>Dikarya</taxon>
        <taxon>Ascomycota</taxon>
        <taxon>Pezizomycotina</taxon>
        <taxon>Eurotiomycetes</taxon>
        <taxon>Eurotiomycetidae</taxon>
        <taxon>Eurotiales</taxon>
        <taxon>Aspergillaceae</taxon>
        <taxon>Penicillium</taxon>
    </lineage>
</organism>
<evidence type="ECO:0000313" key="11">
    <source>
        <dbReference type="EMBL" id="KAJ5084147.1"/>
    </source>
</evidence>
<feature type="compositionally biased region" description="Low complexity" evidence="7">
    <location>
        <begin position="648"/>
        <end position="657"/>
    </location>
</feature>
<gene>
    <name evidence="11" type="ORF">NUU61_008726</name>
</gene>
<proteinExistence type="inferred from homology"/>
<dbReference type="SMART" id="SM01320">
    <property type="entry name" value="TRP_N"/>
    <property type="match status" value="1"/>
</dbReference>
<feature type="compositionally biased region" description="Basic and acidic residues" evidence="7">
    <location>
        <begin position="598"/>
        <end position="607"/>
    </location>
</feature>
<evidence type="ECO:0000256" key="4">
    <source>
        <dbReference type="ARBA" id="ARBA00022729"/>
    </source>
</evidence>
<dbReference type="Pfam" id="PF14558">
    <property type="entry name" value="TRP_N"/>
    <property type="match status" value="1"/>
</dbReference>
<protein>
    <recommendedName>
        <fullName evidence="10">ML-like domain-containing protein</fullName>
    </recommendedName>
</protein>
<reference evidence="11" key="1">
    <citation type="submission" date="2022-11" db="EMBL/GenBank/DDBJ databases">
        <authorList>
            <person name="Petersen C."/>
        </authorList>
    </citation>
    <scope>NUCLEOTIDE SEQUENCE</scope>
    <source>
        <strain evidence="11">IBT 34128</strain>
    </source>
</reference>
<keyword evidence="5 8" id="KW-1133">Transmembrane helix</keyword>
<dbReference type="Pfam" id="PF06011">
    <property type="entry name" value="TRP"/>
    <property type="match status" value="1"/>
</dbReference>
<feature type="transmembrane region" description="Helical" evidence="8">
    <location>
        <begin position="312"/>
        <end position="332"/>
    </location>
</feature>
<dbReference type="EMBL" id="JAPMSZ010000011">
    <property type="protein sequence ID" value="KAJ5084147.1"/>
    <property type="molecule type" value="Genomic_DNA"/>
</dbReference>
<accession>A0A9W9ELN7</accession>
<dbReference type="GeneID" id="81398420"/>
<feature type="transmembrane region" description="Helical" evidence="8">
    <location>
        <begin position="539"/>
        <end position="564"/>
    </location>
</feature>
<feature type="chain" id="PRO_5040774369" description="ML-like domain-containing protein" evidence="9">
    <location>
        <begin position="22"/>
        <end position="665"/>
    </location>
</feature>
<evidence type="ECO:0000256" key="5">
    <source>
        <dbReference type="ARBA" id="ARBA00022989"/>
    </source>
</evidence>
<evidence type="ECO:0000256" key="3">
    <source>
        <dbReference type="ARBA" id="ARBA00022692"/>
    </source>
</evidence>
<sequence>MHLSNGFGLVAILYGVQVAWAADFLRMDSLVSCAPNTQVKASLFSATYTPGNKSATAGFSVDTSIDGYVNVDVDLIVYGYKAKTLHKTGCDFHLQSLCPMKPGPQKLPMGALDINSDMTTSIPNIAYTTPDIDALVRLHLSDRDSGKSYGCLESRLTNSKTVNQAGVSWALAVILGLGFVVSGVISLLGHTNTATHLAFRSLAFLSFMQTQALFGMSAVELPPIVQGWTQVFQWTMGIIHTDALQTISTWYQRSTGGHADDLLQNLETTSVNVMKRSYLDDSGQGQVTLRGIERVGFKASIEASNIFMTSYLFFYFVVLVVLICVALVRFGLPVLAKKSPKVDRAISDTTEWKAVTRGTLFRLVSMGYPPMCVLCLWELTQKDSPGEILVAIVMWLILSALMGWATFQVFKRGLRSKSMHNSPAYMLYSDPACLKKWGFLYVYYRAPAFYFTAAALAYTVIKCMVLAFGQSSPIAQAVVILILEIAMLVAISIIKPYMNKPTNIFAIVAATINFLNAIFLLIFTNVFNQPELMTGVMGVLFFIYNAIFTLILLCFVLVGLFFALTHKQPDSKYQPLADDRGSFRLSSGGGRMTTELESLEKVARGDGSHPGSRDGYSSHSRVESVDDFGMGTRSPTRSPYRPYRGDVVDPSVPLVPSHENVARRF</sequence>
<keyword evidence="4 9" id="KW-0732">Signal</keyword>
<dbReference type="InterPro" id="IPR040241">
    <property type="entry name" value="TRP_Flc/Pkd2-like"/>
</dbReference>
<dbReference type="PANTHER" id="PTHR31145:SF2">
    <property type="entry name" value="FLAVIN CARRIER PROTEIN 2"/>
    <property type="match status" value="1"/>
</dbReference>
<dbReference type="Proteomes" id="UP001141434">
    <property type="component" value="Unassembled WGS sequence"/>
</dbReference>
<dbReference type="GO" id="GO:0009272">
    <property type="term" value="P:fungal-type cell wall biogenesis"/>
    <property type="evidence" value="ECO:0007669"/>
    <property type="project" value="TreeGrafter"/>
</dbReference>
<feature type="transmembrane region" description="Helical" evidence="8">
    <location>
        <begin position="167"/>
        <end position="189"/>
    </location>
</feature>
<dbReference type="InterPro" id="IPR010308">
    <property type="entry name" value="TRP_C"/>
</dbReference>
<comment type="caution">
    <text evidence="11">The sequence shown here is derived from an EMBL/GenBank/DDBJ whole genome shotgun (WGS) entry which is preliminary data.</text>
</comment>
<evidence type="ECO:0000256" key="8">
    <source>
        <dbReference type="SAM" id="Phobius"/>
    </source>
</evidence>
<dbReference type="OrthoDB" id="5212126at2759"/>
<feature type="signal peptide" evidence="9">
    <location>
        <begin position="1"/>
        <end position="21"/>
    </location>
</feature>
<keyword evidence="6 8" id="KW-0472">Membrane</keyword>
<dbReference type="AlphaFoldDB" id="A0A9W9ELN7"/>
<feature type="region of interest" description="Disordered" evidence="7">
    <location>
        <begin position="596"/>
        <end position="665"/>
    </location>
</feature>
<evidence type="ECO:0000256" key="6">
    <source>
        <dbReference type="ARBA" id="ARBA00023136"/>
    </source>
</evidence>
<reference evidence="11" key="2">
    <citation type="journal article" date="2023" name="IMA Fungus">
        <title>Comparative genomic study of the Penicillium genus elucidates a diverse pangenome and 15 lateral gene transfer events.</title>
        <authorList>
            <person name="Petersen C."/>
            <person name="Sorensen T."/>
            <person name="Nielsen M.R."/>
            <person name="Sondergaard T.E."/>
            <person name="Sorensen J.L."/>
            <person name="Fitzpatrick D.A."/>
            <person name="Frisvad J.C."/>
            <person name="Nielsen K.L."/>
        </authorList>
    </citation>
    <scope>NUCLEOTIDE SEQUENCE</scope>
    <source>
        <strain evidence="11">IBT 34128</strain>
    </source>
</reference>
<evidence type="ECO:0000313" key="12">
    <source>
        <dbReference type="Proteomes" id="UP001141434"/>
    </source>
</evidence>
<dbReference type="InterPro" id="IPR032800">
    <property type="entry name" value="TRP_N"/>
</dbReference>
<evidence type="ECO:0000256" key="1">
    <source>
        <dbReference type="ARBA" id="ARBA00004141"/>
    </source>
</evidence>
<dbReference type="GO" id="GO:0016020">
    <property type="term" value="C:membrane"/>
    <property type="evidence" value="ECO:0007669"/>
    <property type="project" value="UniProtKB-SubCell"/>
</dbReference>
<keyword evidence="12" id="KW-1185">Reference proteome</keyword>